<dbReference type="EMBL" id="HBIB01044972">
    <property type="protein sequence ID" value="CAE0267099.1"/>
    <property type="molecule type" value="Transcribed_RNA"/>
</dbReference>
<dbReference type="InterPro" id="IPR007603">
    <property type="entry name" value="Choline_transptr-like"/>
</dbReference>
<evidence type="ECO:0000256" key="5">
    <source>
        <dbReference type="ARBA" id="ARBA00023136"/>
    </source>
</evidence>
<evidence type="ECO:0000256" key="8">
    <source>
        <dbReference type="SAM" id="MobiDB-lite"/>
    </source>
</evidence>
<keyword evidence="6" id="KW-0325">Glycoprotein</keyword>
<gene>
    <name evidence="9" type="ORF">PBIL07802_LOCUS29442</name>
</gene>
<evidence type="ECO:0000256" key="2">
    <source>
        <dbReference type="ARBA" id="ARBA00007168"/>
    </source>
</evidence>
<feature type="transmembrane region" description="Helical" evidence="7">
    <location>
        <begin position="553"/>
        <end position="574"/>
    </location>
</feature>
<evidence type="ECO:0000256" key="4">
    <source>
        <dbReference type="ARBA" id="ARBA00022989"/>
    </source>
</evidence>
<dbReference type="GO" id="GO:0005886">
    <property type="term" value="C:plasma membrane"/>
    <property type="evidence" value="ECO:0007669"/>
    <property type="project" value="UniProtKB-SubCell"/>
</dbReference>
<dbReference type="PANTHER" id="PTHR12385:SF14">
    <property type="entry name" value="CHOLINE TRANSPORTER-LIKE 2"/>
    <property type="match status" value="1"/>
</dbReference>
<keyword evidence="5 7" id="KW-0472">Membrane</keyword>
<organism evidence="9">
    <name type="scientific">Palpitomonas bilix</name>
    <dbReference type="NCBI Taxonomy" id="652834"/>
    <lineage>
        <taxon>Eukaryota</taxon>
        <taxon>Eukaryota incertae sedis</taxon>
    </lineage>
</organism>
<feature type="transmembrane region" description="Helical" evidence="7">
    <location>
        <begin position="450"/>
        <end position="476"/>
    </location>
</feature>
<dbReference type="AlphaFoldDB" id="A0A7S3LVQ4"/>
<evidence type="ECO:0000256" key="3">
    <source>
        <dbReference type="ARBA" id="ARBA00022692"/>
    </source>
</evidence>
<feature type="transmembrane region" description="Helical" evidence="7">
    <location>
        <begin position="323"/>
        <end position="343"/>
    </location>
</feature>
<feature type="compositionally biased region" description="Basic residues" evidence="8">
    <location>
        <begin position="34"/>
        <end position="48"/>
    </location>
</feature>
<accession>A0A7S3LVQ4</accession>
<reference evidence="9" key="1">
    <citation type="submission" date="2021-01" db="EMBL/GenBank/DDBJ databases">
        <authorList>
            <person name="Corre E."/>
            <person name="Pelletier E."/>
            <person name="Niang G."/>
            <person name="Scheremetjew M."/>
            <person name="Finn R."/>
            <person name="Kale V."/>
            <person name="Holt S."/>
            <person name="Cochrane G."/>
            <person name="Meng A."/>
            <person name="Brown T."/>
            <person name="Cohen L."/>
        </authorList>
    </citation>
    <scope>NUCLEOTIDE SEQUENCE</scope>
    <source>
        <strain evidence="9">NIES-2562</strain>
    </source>
</reference>
<sequence length="782" mass="86137">MGNSSGKGESPPAIPQQPVVENEEKEMEDLPTRSRAKTLQKAQSVRRHRAEELANEEEQYRMRKIRAEVEQTIERVGDSKAYFALLQDRAFTYEKEQKKCRDVFCLVIFIAFWLAAIGVALFGIIFGDPWRIINGYDYTGLTCGRGNNTGLDYMYYPSITSEFLSDYSSAICVSECPSSVVLPMVCRRGYNVTDSSPNYLPVLKVAQEFASDSLRWIVKHNLGENATSAEMQCSWPDTAVGTCPSKQCSAAAGRVMPPCFLAYPSSGAFGRCVPIPNSGGSTTTPTGNGTSSSLSSLYNDFKEILLNPAQLLNRIVEAAMKEWFVLAITIGSAVLLSFLWLILLKLIGPIIVVFTIVLIIATCIVTVVLLWIKAGYIDSTFLAPLESMLSLPFSITATFEDETMGLVIAIIGTVICSIVFLIVVAIIPRIGFALKVTRAAGNVILDVKSIILFPIVPVLLEALAIAYFVLIGAYLATGGDFNCRTGRYEWTMALRGFLILHLFASLWALFFTEAWEQLIYAGVGARWYFKTGKLSKPIYKSWRAASAYHTGSLALGSFLVTTLTMIRLAVNYYLKKARKFKDHFFLKFLTVCLNCCLKCFDRVLRFLNKSAYIQIALHGKNFCTSAKNSAMLLLRNILRVAAVNVLTEIFVLLGKVYVALSCVVIAAGVSVIQSCDCASSIVDSVTSNVTVLNATSTCFTCISESYKDASIVLLVLAGLIGYGIAGAFLDVYDVEVDTLFQCYCEDSEGQKEEAEESARKKEFKQIIESGKINTEKLMQDGV</sequence>
<feature type="transmembrane region" description="Helical" evidence="7">
    <location>
        <begin position="406"/>
        <end position="430"/>
    </location>
</feature>
<comment type="function">
    <text evidence="7">Choline transporter.</text>
</comment>
<comment type="similarity">
    <text evidence="2 7">Belongs to the CTL (choline transporter-like) family.</text>
</comment>
<evidence type="ECO:0000256" key="1">
    <source>
        <dbReference type="ARBA" id="ARBA00004141"/>
    </source>
</evidence>
<dbReference type="PANTHER" id="PTHR12385">
    <property type="entry name" value="CHOLINE TRANSPORTER-LIKE (SLC FAMILY 44)"/>
    <property type="match status" value="1"/>
</dbReference>
<name>A0A7S3LVQ4_9EUKA</name>
<keyword evidence="3 7" id="KW-0812">Transmembrane</keyword>
<keyword evidence="4 7" id="KW-1133">Transmembrane helix</keyword>
<comment type="subcellular location">
    <subcellularLocation>
        <location evidence="7">Cell membrane</location>
        <topology evidence="7">Multi-pass membrane protein</topology>
    </subcellularLocation>
    <subcellularLocation>
        <location evidence="1">Membrane</location>
        <topology evidence="1">Multi-pass membrane protein</topology>
    </subcellularLocation>
</comment>
<evidence type="ECO:0000256" key="6">
    <source>
        <dbReference type="ARBA" id="ARBA00023180"/>
    </source>
</evidence>
<feature type="transmembrane region" description="Helical" evidence="7">
    <location>
        <begin position="488"/>
        <end position="510"/>
    </location>
</feature>
<dbReference type="Pfam" id="PF04515">
    <property type="entry name" value="Choline_transpo"/>
    <property type="match status" value="1"/>
</dbReference>
<proteinExistence type="inferred from homology"/>
<feature type="transmembrane region" description="Helical" evidence="7">
    <location>
        <begin position="103"/>
        <end position="126"/>
    </location>
</feature>
<evidence type="ECO:0000313" key="9">
    <source>
        <dbReference type="EMBL" id="CAE0267099.1"/>
    </source>
</evidence>
<dbReference type="GO" id="GO:0022857">
    <property type="term" value="F:transmembrane transporter activity"/>
    <property type="evidence" value="ECO:0007669"/>
    <property type="project" value="UniProtKB-UniRule"/>
</dbReference>
<feature type="transmembrane region" description="Helical" evidence="7">
    <location>
        <begin position="711"/>
        <end position="729"/>
    </location>
</feature>
<protein>
    <recommendedName>
        <fullName evidence="7">Choline transporter-like protein</fullName>
    </recommendedName>
</protein>
<feature type="region of interest" description="Disordered" evidence="8">
    <location>
        <begin position="1"/>
        <end position="50"/>
    </location>
</feature>
<evidence type="ECO:0000256" key="7">
    <source>
        <dbReference type="RuleBase" id="RU368066"/>
    </source>
</evidence>
<feature type="transmembrane region" description="Helical" evidence="7">
    <location>
        <begin position="350"/>
        <end position="374"/>
    </location>
</feature>